<gene>
    <name evidence="3" type="ORF">F9K24_20775</name>
</gene>
<keyword evidence="2" id="KW-0472">Membrane</keyword>
<name>A0A833LV51_9LEPT</name>
<protein>
    <submittedName>
        <fullName evidence="3">Uncharacterized protein</fullName>
    </submittedName>
</protein>
<organism evidence="3 4">
    <name type="scientific">Leptonema illini</name>
    <dbReference type="NCBI Taxonomy" id="183"/>
    <lineage>
        <taxon>Bacteria</taxon>
        <taxon>Pseudomonadati</taxon>
        <taxon>Spirochaetota</taxon>
        <taxon>Spirochaetia</taxon>
        <taxon>Leptospirales</taxon>
        <taxon>Leptospiraceae</taxon>
        <taxon>Leptonema</taxon>
    </lineage>
</organism>
<evidence type="ECO:0000256" key="1">
    <source>
        <dbReference type="SAM" id="Coils"/>
    </source>
</evidence>
<dbReference type="EMBL" id="WBUI01000036">
    <property type="protein sequence ID" value="KAB2929161.1"/>
    <property type="molecule type" value="Genomic_DNA"/>
</dbReference>
<feature type="coiled-coil region" evidence="1">
    <location>
        <begin position="109"/>
        <end position="164"/>
    </location>
</feature>
<keyword evidence="1" id="KW-0175">Coiled coil</keyword>
<feature type="transmembrane region" description="Helical" evidence="2">
    <location>
        <begin position="177"/>
        <end position="196"/>
    </location>
</feature>
<accession>A0A833LV51</accession>
<dbReference type="Proteomes" id="UP000460298">
    <property type="component" value="Unassembled WGS sequence"/>
</dbReference>
<feature type="transmembrane region" description="Helical" evidence="2">
    <location>
        <begin position="50"/>
        <end position="71"/>
    </location>
</feature>
<comment type="caution">
    <text evidence="3">The sequence shown here is derived from an EMBL/GenBank/DDBJ whole genome shotgun (WGS) entry which is preliminary data.</text>
</comment>
<evidence type="ECO:0000313" key="3">
    <source>
        <dbReference type="EMBL" id="KAB2929161.1"/>
    </source>
</evidence>
<sequence length="214" mass="23774">MILFFTTGLFWRTLFNEPKLIFTMICFLARELAGKVKRFFVPDGPDWKRIAGAVTAVALLVLLVVGCSAPVTRLPVPDTSMQREDVRRAIEMIDGLDESATDAAVQFVHNTVRSELYRCEKTLEDLERQQRVCAVQLDDVDARNKQLASDNTDLRADLHDLKKSGGWFARFGLRVEWFIYGAFAGIAACVIGWIAAKVTGFAAKIGAAFGGLRV</sequence>
<keyword evidence="2" id="KW-1133">Transmembrane helix</keyword>
<keyword evidence="2" id="KW-0812">Transmembrane</keyword>
<proteinExistence type="predicted"/>
<reference evidence="3 4" key="1">
    <citation type="submission" date="2019-10" db="EMBL/GenBank/DDBJ databases">
        <title>Extracellular Electron Transfer in a Candidatus Methanoperedens spp. Enrichment Culture.</title>
        <authorList>
            <person name="Berger S."/>
            <person name="Rangel Shaw D."/>
            <person name="Berben T."/>
            <person name="In 'T Zandt M."/>
            <person name="Frank J."/>
            <person name="Reimann J."/>
            <person name="Jetten M.S.M."/>
            <person name="Welte C.U."/>
        </authorList>
    </citation>
    <scope>NUCLEOTIDE SEQUENCE [LARGE SCALE GENOMIC DNA]</scope>
    <source>
        <strain evidence="3">SB12</strain>
    </source>
</reference>
<evidence type="ECO:0000313" key="4">
    <source>
        <dbReference type="Proteomes" id="UP000460298"/>
    </source>
</evidence>
<evidence type="ECO:0000256" key="2">
    <source>
        <dbReference type="SAM" id="Phobius"/>
    </source>
</evidence>
<dbReference type="AlphaFoldDB" id="A0A833LV51"/>